<evidence type="ECO:0000259" key="9">
    <source>
        <dbReference type="PROSITE" id="PS50928"/>
    </source>
</evidence>
<gene>
    <name evidence="10" type="ORF">AL072_22880</name>
</gene>
<dbReference type="CDD" id="cd06261">
    <property type="entry name" value="TM_PBP2"/>
    <property type="match status" value="1"/>
</dbReference>
<evidence type="ECO:0000256" key="4">
    <source>
        <dbReference type="ARBA" id="ARBA00022519"/>
    </source>
</evidence>
<dbReference type="InterPro" id="IPR035906">
    <property type="entry name" value="MetI-like_sf"/>
</dbReference>
<evidence type="ECO:0000256" key="8">
    <source>
        <dbReference type="RuleBase" id="RU363032"/>
    </source>
</evidence>
<dbReference type="KEGG" id="ati:AL072_22880"/>
<dbReference type="EMBL" id="CP012403">
    <property type="protein sequence ID" value="ALG73776.1"/>
    <property type="molecule type" value="Genomic_DNA"/>
</dbReference>
<dbReference type="InterPro" id="IPR000515">
    <property type="entry name" value="MetI-like"/>
</dbReference>
<keyword evidence="11" id="KW-1185">Reference proteome</keyword>
<reference evidence="11" key="1">
    <citation type="submission" date="2015-12" db="EMBL/GenBank/DDBJ databases">
        <title>Complete Genome Sequence of Azospirillum thiophilum BV-S.</title>
        <authorList>
            <person name="Fomenkov A."/>
            <person name="Vincze T."/>
            <person name="Grabovich M."/>
            <person name="Dubinina G."/>
            <person name="Orlova M."/>
            <person name="Belousova E."/>
            <person name="Roberts R.J."/>
        </authorList>
    </citation>
    <scope>NUCLEOTIDE SEQUENCE [LARGE SCALE GENOMIC DNA]</scope>
    <source>
        <strain evidence="11">BV-S</strain>
    </source>
</reference>
<dbReference type="GO" id="GO:0055085">
    <property type="term" value="P:transmembrane transport"/>
    <property type="evidence" value="ECO:0007669"/>
    <property type="project" value="InterPro"/>
</dbReference>
<dbReference type="Pfam" id="PF00528">
    <property type="entry name" value="BPD_transp_1"/>
    <property type="match status" value="1"/>
</dbReference>
<evidence type="ECO:0000256" key="1">
    <source>
        <dbReference type="ARBA" id="ARBA00004429"/>
    </source>
</evidence>
<evidence type="ECO:0000256" key="7">
    <source>
        <dbReference type="ARBA" id="ARBA00023136"/>
    </source>
</evidence>
<keyword evidence="6 8" id="KW-1133">Transmembrane helix</keyword>
<evidence type="ECO:0000256" key="6">
    <source>
        <dbReference type="ARBA" id="ARBA00022989"/>
    </source>
</evidence>
<keyword evidence="7 8" id="KW-0472">Membrane</keyword>
<feature type="transmembrane region" description="Helical" evidence="8">
    <location>
        <begin position="108"/>
        <end position="132"/>
    </location>
</feature>
<evidence type="ECO:0000313" key="10">
    <source>
        <dbReference type="EMBL" id="ALG73776.1"/>
    </source>
</evidence>
<dbReference type="RefSeq" id="WP_045584456.1">
    <property type="nucleotide sequence ID" value="NZ_CP012403.1"/>
</dbReference>
<name>A0AAC8W2L8_9PROT</name>
<keyword evidence="3" id="KW-1003">Cell membrane</keyword>
<dbReference type="PROSITE" id="PS50928">
    <property type="entry name" value="ABC_TM1"/>
    <property type="match status" value="1"/>
</dbReference>
<dbReference type="PANTHER" id="PTHR43357">
    <property type="entry name" value="INNER MEMBRANE ABC TRANSPORTER PERMEASE PROTEIN YDCV"/>
    <property type="match status" value="1"/>
</dbReference>
<sequence length="271" mass="29108">MSTLPNTPADRRGWGFWLQLAFTLLVCALLTVPMVMSMLAGLTANYFVGLKSGLTLRWVEEVLRVYSGTILLSLQIAFACLACTLALGVPAAYALARRPGRIARLVEELLMMPVAIPGLATALALIVTYGGVGDLRSSWLFILIGHVLFTLPFMVRAVLAVMGSIDLKTLEEGAASLGAGFLRRFATVVLPNCRSGILAGSLMVLTLSVGEFNLTWLLHTPLTKTLPVGLADSYASLRIEIGSAYTLVFFLMIVPSLILLQGLAKRGRPTV</sequence>
<dbReference type="SUPFAM" id="SSF161098">
    <property type="entry name" value="MetI-like"/>
    <property type="match status" value="1"/>
</dbReference>
<dbReference type="Proteomes" id="UP000069935">
    <property type="component" value="Chromosome 3"/>
</dbReference>
<feature type="transmembrane region" description="Helical" evidence="8">
    <location>
        <begin position="68"/>
        <end position="96"/>
    </location>
</feature>
<accession>A0AAC8W2L8</accession>
<evidence type="ECO:0000256" key="3">
    <source>
        <dbReference type="ARBA" id="ARBA00022475"/>
    </source>
</evidence>
<dbReference type="Gene3D" id="1.10.3720.10">
    <property type="entry name" value="MetI-like"/>
    <property type="match status" value="1"/>
</dbReference>
<feature type="transmembrane region" description="Helical" evidence="8">
    <location>
        <begin position="20"/>
        <end position="48"/>
    </location>
</feature>
<evidence type="ECO:0000256" key="2">
    <source>
        <dbReference type="ARBA" id="ARBA00022448"/>
    </source>
</evidence>
<comment type="subcellular location">
    <subcellularLocation>
        <location evidence="1">Cell inner membrane</location>
        <topology evidence="1">Multi-pass membrane protein</topology>
    </subcellularLocation>
    <subcellularLocation>
        <location evidence="8">Cell membrane</location>
        <topology evidence="8">Multi-pass membrane protein</topology>
    </subcellularLocation>
</comment>
<proteinExistence type="inferred from homology"/>
<dbReference type="AlphaFoldDB" id="A0AAC8W2L8"/>
<feature type="transmembrane region" description="Helical" evidence="8">
    <location>
        <begin position="138"/>
        <end position="159"/>
    </location>
</feature>
<evidence type="ECO:0000256" key="5">
    <source>
        <dbReference type="ARBA" id="ARBA00022692"/>
    </source>
</evidence>
<dbReference type="GO" id="GO:0005886">
    <property type="term" value="C:plasma membrane"/>
    <property type="evidence" value="ECO:0007669"/>
    <property type="project" value="UniProtKB-SubCell"/>
</dbReference>
<evidence type="ECO:0000313" key="11">
    <source>
        <dbReference type="Proteomes" id="UP000069935"/>
    </source>
</evidence>
<feature type="transmembrane region" description="Helical" evidence="8">
    <location>
        <begin position="197"/>
        <end position="219"/>
    </location>
</feature>
<feature type="domain" description="ABC transmembrane type-1" evidence="9">
    <location>
        <begin position="70"/>
        <end position="260"/>
    </location>
</feature>
<keyword evidence="2 8" id="KW-0813">Transport</keyword>
<protein>
    <submittedName>
        <fullName evidence="10">ABC transporter permease</fullName>
    </submittedName>
</protein>
<feature type="transmembrane region" description="Helical" evidence="8">
    <location>
        <begin position="239"/>
        <end position="260"/>
    </location>
</feature>
<keyword evidence="5 8" id="KW-0812">Transmembrane</keyword>
<reference evidence="10 11" key="2">
    <citation type="journal article" date="2016" name="Genome Announc.">
        <title>Complete Genome Sequence of a Strain of Azospirillum thiophilum Isolated from a Sulfide Spring.</title>
        <authorList>
            <person name="Fomenkov A."/>
            <person name="Vincze T."/>
            <person name="Grabovich M."/>
            <person name="Anton B.P."/>
            <person name="Dubinina G."/>
            <person name="Orlova M."/>
            <person name="Belousova E."/>
            <person name="Roberts R.J."/>
        </authorList>
    </citation>
    <scope>NUCLEOTIDE SEQUENCE [LARGE SCALE GENOMIC DNA]</scope>
    <source>
        <strain evidence="10 11">BV-S</strain>
    </source>
</reference>
<dbReference type="PANTHER" id="PTHR43357:SF4">
    <property type="entry name" value="INNER MEMBRANE ABC TRANSPORTER PERMEASE PROTEIN YDCV"/>
    <property type="match status" value="1"/>
</dbReference>
<comment type="similarity">
    <text evidence="8">Belongs to the binding-protein-dependent transport system permease family.</text>
</comment>
<keyword evidence="4" id="KW-0997">Cell inner membrane</keyword>
<organism evidence="10 11">
    <name type="scientific">Azospirillum thiophilum</name>
    <dbReference type="NCBI Taxonomy" id="528244"/>
    <lineage>
        <taxon>Bacteria</taxon>
        <taxon>Pseudomonadati</taxon>
        <taxon>Pseudomonadota</taxon>
        <taxon>Alphaproteobacteria</taxon>
        <taxon>Rhodospirillales</taxon>
        <taxon>Azospirillaceae</taxon>
        <taxon>Azospirillum</taxon>
    </lineage>
</organism>